<dbReference type="AlphaFoldDB" id="A0A165LS91"/>
<evidence type="ECO:0000256" key="2">
    <source>
        <dbReference type="SAM" id="SignalP"/>
    </source>
</evidence>
<evidence type="ECO:0000313" key="3">
    <source>
        <dbReference type="EMBL" id="KZV98251.1"/>
    </source>
</evidence>
<dbReference type="PANTHER" id="PTHR45648:SF22">
    <property type="entry name" value="GDSL LIPASE_ACYLHYDROLASE FAMILY PROTEIN (AFU_ORTHOLOGUE AFUA_4G14700)"/>
    <property type="match status" value="1"/>
</dbReference>
<keyword evidence="2" id="KW-0732">Signal</keyword>
<feature type="chain" id="PRO_5007861887" description="Carbohydrate esterase family 16 protein" evidence="2">
    <location>
        <begin position="20"/>
        <end position="296"/>
    </location>
</feature>
<keyword evidence="1" id="KW-0378">Hydrolase</keyword>
<reference evidence="3 4" key="1">
    <citation type="journal article" date="2016" name="Mol. Biol. Evol.">
        <title>Comparative Genomics of Early-Diverging Mushroom-Forming Fungi Provides Insights into the Origins of Lignocellulose Decay Capabilities.</title>
        <authorList>
            <person name="Nagy L.G."/>
            <person name="Riley R."/>
            <person name="Tritt A."/>
            <person name="Adam C."/>
            <person name="Daum C."/>
            <person name="Floudas D."/>
            <person name="Sun H."/>
            <person name="Yadav J.S."/>
            <person name="Pangilinan J."/>
            <person name="Larsson K.H."/>
            <person name="Matsuura K."/>
            <person name="Barry K."/>
            <person name="Labutti K."/>
            <person name="Kuo R."/>
            <person name="Ohm R.A."/>
            <person name="Bhattacharya S.S."/>
            <person name="Shirouzu T."/>
            <person name="Yoshinaga Y."/>
            <person name="Martin F.M."/>
            <person name="Grigoriev I.V."/>
            <person name="Hibbett D.S."/>
        </authorList>
    </citation>
    <scope>NUCLEOTIDE SEQUENCE [LARGE SCALE GENOMIC DNA]</scope>
    <source>
        <strain evidence="3 4">HHB12029</strain>
    </source>
</reference>
<feature type="signal peptide" evidence="2">
    <location>
        <begin position="1"/>
        <end position="19"/>
    </location>
</feature>
<dbReference type="Pfam" id="PF00657">
    <property type="entry name" value="Lipase_GDSL"/>
    <property type="match status" value="1"/>
</dbReference>
<accession>A0A165LS91</accession>
<dbReference type="InParanoid" id="A0A165LS91"/>
<dbReference type="PANTHER" id="PTHR45648">
    <property type="entry name" value="GDSL LIPASE/ACYLHYDROLASE FAMILY PROTEIN (AFU_ORTHOLOGUE AFUA_4G14700)"/>
    <property type="match status" value="1"/>
</dbReference>
<dbReference type="InterPro" id="IPR001087">
    <property type="entry name" value="GDSL"/>
</dbReference>
<dbReference type="Gene3D" id="3.40.50.1110">
    <property type="entry name" value="SGNH hydrolase"/>
    <property type="match status" value="1"/>
</dbReference>
<dbReference type="InterPro" id="IPR036514">
    <property type="entry name" value="SGNH_hydro_sf"/>
</dbReference>
<dbReference type="GO" id="GO:0016788">
    <property type="term" value="F:hydrolase activity, acting on ester bonds"/>
    <property type="evidence" value="ECO:0007669"/>
    <property type="project" value="InterPro"/>
</dbReference>
<gene>
    <name evidence="3" type="ORF">EXIGLDRAFT_669577</name>
</gene>
<dbReference type="CDD" id="cd01846">
    <property type="entry name" value="fatty_acyltransferase_like"/>
    <property type="match status" value="1"/>
</dbReference>
<dbReference type="EMBL" id="KV425921">
    <property type="protein sequence ID" value="KZV98251.1"/>
    <property type="molecule type" value="Genomic_DNA"/>
</dbReference>
<dbReference type="SUPFAM" id="SSF52266">
    <property type="entry name" value="SGNH hydrolase"/>
    <property type="match status" value="1"/>
</dbReference>
<organism evidence="3 4">
    <name type="scientific">Exidia glandulosa HHB12029</name>
    <dbReference type="NCBI Taxonomy" id="1314781"/>
    <lineage>
        <taxon>Eukaryota</taxon>
        <taxon>Fungi</taxon>
        <taxon>Dikarya</taxon>
        <taxon>Basidiomycota</taxon>
        <taxon>Agaricomycotina</taxon>
        <taxon>Agaricomycetes</taxon>
        <taxon>Auriculariales</taxon>
        <taxon>Exidiaceae</taxon>
        <taxon>Exidia</taxon>
    </lineage>
</organism>
<dbReference type="STRING" id="1314781.A0A165LS91"/>
<keyword evidence="4" id="KW-1185">Reference proteome</keyword>
<name>A0A165LS91_EXIGL</name>
<proteinExistence type="predicted"/>
<dbReference type="InterPro" id="IPR051058">
    <property type="entry name" value="GDSL_Est/Lipase"/>
</dbReference>
<evidence type="ECO:0000256" key="1">
    <source>
        <dbReference type="ARBA" id="ARBA00022801"/>
    </source>
</evidence>
<evidence type="ECO:0000313" key="4">
    <source>
        <dbReference type="Proteomes" id="UP000077266"/>
    </source>
</evidence>
<dbReference type="OrthoDB" id="1600564at2759"/>
<sequence>MLSPVTICALASYALLSGATPTGFWFSFGDSYTQTQFNYTLAQPSDSNPLGNPDLPGSTACGSVPNWVYWDVMKYNSSERFAFNFAWGGATINASIVPPPSPEILSVIEQIDEFQAGYVGDSPLNNIAWTGDNTLFSTFIGINDIGGSYQSASNQSTINSQLMDSYFNEMERLYGYGGRNFLFLNVPPTDRSPLIMTVSAEDQAKYKAAVQDYNSQLAARVAGLVAAHTDVQAWVVDTNSVVAQLLDNPTQFGFQDATSFGDGDTFIWCNNYHISPAAHEYVARAVQSSLSGTGLI</sequence>
<dbReference type="Proteomes" id="UP000077266">
    <property type="component" value="Unassembled WGS sequence"/>
</dbReference>
<protein>
    <recommendedName>
        <fullName evidence="5">Carbohydrate esterase family 16 protein</fullName>
    </recommendedName>
</protein>
<evidence type="ECO:0008006" key="5">
    <source>
        <dbReference type="Google" id="ProtNLM"/>
    </source>
</evidence>